<proteinExistence type="predicted"/>
<protein>
    <submittedName>
        <fullName evidence="1">Uncharacterized protein</fullName>
    </submittedName>
</protein>
<keyword evidence="2" id="KW-1185">Reference proteome</keyword>
<name>A0A8H7QQL7_9FUNG</name>
<dbReference type="EMBL" id="JAEPRD010000142">
    <property type="protein sequence ID" value="KAG2196662.1"/>
    <property type="molecule type" value="Genomic_DNA"/>
</dbReference>
<gene>
    <name evidence="1" type="ORF">INT47_012121</name>
</gene>
<evidence type="ECO:0000313" key="1">
    <source>
        <dbReference type="EMBL" id="KAG2196662.1"/>
    </source>
</evidence>
<sequence>MVKFNPTPHKLETDFVEHPSGNVDFGQLLAPFYQEFVLTGSANNDCLIAGDLLTMKSFVSALKSYKKRFFSLPEPIHRIQINVKSILPAALFGVNEIEDNNTECVLLLQIVGTVITYYGCIKHKNGPNIVFEVSKIKISSSMQDLPGFIMQLDDLKKLSNFYNRYCVKKSNTTSNIKRKPSTTIVDLDKIINTHKP</sequence>
<accession>A0A8H7QQL7</accession>
<dbReference type="OrthoDB" id="2290051at2759"/>
<dbReference type="AlphaFoldDB" id="A0A8H7QQL7"/>
<comment type="caution">
    <text evidence="1">The sequence shown here is derived from an EMBL/GenBank/DDBJ whole genome shotgun (WGS) entry which is preliminary data.</text>
</comment>
<dbReference type="Proteomes" id="UP000603453">
    <property type="component" value="Unassembled WGS sequence"/>
</dbReference>
<evidence type="ECO:0000313" key="2">
    <source>
        <dbReference type="Proteomes" id="UP000603453"/>
    </source>
</evidence>
<organism evidence="1 2">
    <name type="scientific">Mucor saturninus</name>
    <dbReference type="NCBI Taxonomy" id="64648"/>
    <lineage>
        <taxon>Eukaryota</taxon>
        <taxon>Fungi</taxon>
        <taxon>Fungi incertae sedis</taxon>
        <taxon>Mucoromycota</taxon>
        <taxon>Mucoromycotina</taxon>
        <taxon>Mucoromycetes</taxon>
        <taxon>Mucorales</taxon>
        <taxon>Mucorineae</taxon>
        <taxon>Mucoraceae</taxon>
        <taxon>Mucor</taxon>
    </lineage>
</organism>
<reference evidence="1" key="1">
    <citation type="submission" date="2020-12" db="EMBL/GenBank/DDBJ databases">
        <title>Metabolic potential, ecology and presence of endohyphal bacteria is reflected in genomic diversity of Mucoromycotina.</title>
        <authorList>
            <person name="Muszewska A."/>
            <person name="Okrasinska A."/>
            <person name="Steczkiewicz K."/>
            <person name="Drgas O."/>
            <person name="Orlowska M."/>
            <person name="Perlinska-Lenart U."/>
            <person name="Aleksandrzak-Piekarczyk T."/>
            <person name="Szatraj K."/>
            <person name="Zielenkiewicz U."/>
            <person name="Pilsyk S."/>
            <person name="Malc E."/>
            <person name="Mieczkowski P."/>
            <person name="Kruszewska J.S."/>
            <person name="Biernat P."/>
            <person name="Pawlowska J."/>
        </authorList>
    </citation>
    <scope>NUCLEOTIDE SEQUENCE</scope>
    <source>
        <strain evidence="1">WA0000017839</strain>
    </source>
</reference>